<name>A0A6C0D1H5_9ZZZZ</name>
<protein>
    <submittedName>
        <fullName evidence="2">Uncharacterized protein</fullName>
    </submittedName>
</protein>
<dbReference type="EMBL" id="MN739515">
    <property type="protein sequence ID" value="QHT09759.1"/>
    <property type="molecule type" value="Genomic_DNA"/>
</dbReference>
<evidence type="ECO:0000313" key="2">
    <source>
        <dbReference type="EMBL" id="QHT09759.1"/>
    </source>
</evidence>
<organism evidence="2">
    <name type="scientific">viral metagenome</name>
    <dbReference type="NCBI Taxonomy" id="1070528"/>
    <lineage>
        <taxon>unclassified sequences</taxon>
        <taxon>metagenomes</taxon>
        <taxon>organismal metagenomes</taxon>
    </lineage>
</organism>
<dbReference type="AlphaFoldDB" id="A0A6C0D1H5"/>
<sequence>MKILKYFPIFVAIVLIIFIIYMIVQQIKENYQQSDPMLDRLREKIAPLFEQTYNSGVLKGLDRKDILNHIKLYRGEKSYTINKEKIFLCLKDEHNDYYDMNMLVYVLLHEISHVFCTNIGHTQEFHDIFEAILKKATELGIYDPTLEIRNDYCTFNDGK</sequence>
<keyword evidence="1" id="KW-0472">Membrane</keyword>
<accession>A0A6C0D1H5</accession>
<reference evidence="2" key="1">
    <citation type="journal article" date="2020" name="Nature">
        <title>Giant virus diversity and host interactions through global metagenomics.</title>
        <authorList>
            <person name="Schulz F."/>
            <person name="Roux S."/>
            <person name="Paez-Espino D."/>
            <person name="Jungbluth S."/>
            <person name="Walsh D.A."/>
            <person name="Denef V.J."/>
            <person name="McMahon K.D."/>
            <person name="Konstantinidis K.T."/>
            <person name="Eloe-Fadrosh E.A."/>
            <person name="Kyrpides N.C."/>
            <person name="Woyke T."/>
        </authorList>
    </citation>
    <scope>NUCLEOTIDE SEQUENCE</scope>
    <source>
        <strain evidence="2">GVMAG-M-3300023174-102</strain>
    </source>
</reference>
<keyword evidence="1" id="KW-0812">Transmembrane</keyword>
<proteinExistence type="predicted"/>
<keyword evidence="1" id="KW-1133">Transmembrane helix</keyword>
<evidence type="ECO:0000256" key="1">
    <source>
        <dbReference type="SAM" id="Phobius"/>
    </source>
</evidence>
<feature type="transmembrane region" description="Helical" evidence="1">
    <location>
        <begin position="6"/>
        <end position="24"/>
    </location>
</feature>